<evidence type="ECO:0000259" key="9">
    <source>
        <dbReference type="Pfam" id="PF13231"/>
    </source>
</evidence>
<feature type="transmembrane region" description="Helical" evidence="8">
    <location>
        <begin position="104"/>
        <end position="122"/>
    </location>
</feature>
<evidence type="ECO:0000256" key="2">
    <source>
        <dbReference type="ARBA" id="ARBA00022475"/>
    </source>
</evidence>
<feature type="transmembrane region" description="Helical" evidence="8">
    <location>
        <begin position="221"/>
        <end position="243"/>
    </location>
</feature>
<dbReference type="InterPro" id="IPR038731">
    <property type="entry name" value="RgtA/B/C-like"/>
</dbReference>
<proteinExistence type="predicted"/>
<evidence type="ECO:0000256" key="4">
    <source>
        <dbReference type="ARBA" id="ARBA00022679"/>
    </source>
</evidence>
<reference evidence="10 11" key="1">
    <citation type="submission" date="2018-07" db="EMBL/GenBank/DDBJ databases">
        <title>Arthrobacter sp. nov., isolated from raw cow's milk with high bacterial count.</title>
        <authorList>
            <person name="Hahne J."/>
            <person name="Isele D."/>
            <person name="Lipski A."/>
        </authorList>
    </citation>
    <scope>NUCLEOTIDE SEQUENCE [LARGE SCALE GENOMIC DNA]</scope>
    <source>
        <strain evidence="10 11">JZ R-35</strain>
    </source>
</reference>
<keyword evidence="11" id="KW-1185">Reference proteome</keyword>
<feature type="transmembrane region" description="Helical" evidence="8">
    <location>
        <begin position="134"/>
        <end position="152"/>
    </location>
</feature>
<feature type="domain" description="Glycosyltransferase RgtA/B/C/D-like" evidence="9">
    <location>
        <begin position="90"/>
        <end position="235"/>
    </location>
</feature>
<dbReference type="Pfam" id="PF13231">
    <property type="entry name" value="PMT_2"/>
    <property type="match status" value="1"/>
</dbReference>
<keyword evidence="7 8" id="KW-0472">Membrane</keyword>
<evidence type="ECO:0000256" key="1">
    <source>
        <dbReference type="ARBA" id="ARBA00004651"/>
    </source>
</evidence>
<dbReference type="PANTHER" id="PTHR33908">
    <property type="entry name" value="MANNOSYLTRANSFERASE YKCB-RELATED"/>
    <property type="match status" value="1"/>
</dbReference>
<dbReference type="AlphaFoldDB" id="A0A399JJ04"/>
<keyword evidence="6 8" id="KW-1133">Transmembrane helix</keyword>
<keyword evidence="3" id="KW-0328">Glycosyltransferase</keyword>
<accession>A0A399JJ04</accession>
<sequence>MALVAPVPPVPLRFLPHLGRQQLDTCIGLGLALASAVLGLANLTGSPGLAEDEGTYTAQAFAAFDGRLAPYTYWYDHPPVGWLSMALPAWLLHAVGLPDGTFIGAARGVAVLATALSVVLLYRLSRLLRLRRGAAILGCLLLVLSPLSGALLRQAYLDVIALPWLLGTFVLLFPPRSALRPHILAGVCFALAVLTKETTALAGPALLVALMHRKRWSTCTFSVVGFLAAGALALSFYPLMALLRGELLHSSDKVSLQDALAYQFLTRSGSVGLFEAGSARQELLGSWWAQDPWLLGLELLGALIALARRSRRWILVYLVFAAAPLVLGSGYLPAMYIIASLPFLALGAAAGADAAWGLARRRLALDGAKQARVRRALGALACLTALSVTSQHWAPALTQRLSEDANADWRRALEYVQTQVPTEDTVLVPYSMWQDVAFTRGNDPWRVIATEKLDLDSAFATHHPQGWRGVTWVVVGPIVTQNIEHLGLTGPERP</sequence>
<keyword evidence="4" id="KW-0808">Transferase</keyword>
<feature type="transmembrane region" description="Helical" evidence="8">
    <location>
        <begin position="287"/>
        <end position="307"/>
    </location>
</feature>
<feature type="transmembrane region" description="Helical" evidence="8">
    <location>
        <begin position="337"/>
        <end position="356"/>
    </location>
</feature>
<evidence type="ECO:0000256" key="3">
    <source>
        <dbReference type="ARBA" id="ARBA00022676"/>
    </source>
</evidence>
<keyword evidence="2" id="KW-1003">Cell membrane</keyword>
<dbReference type="GO" id="GO:0005886">
    <property type="term" value="C:plasma membrane"/>
    <property type="evidence" value="ECO:0007669"/>
    <property type="project" value="UniProtKB-SubCell"/>
</dbReference>
<protein>
    <recommendedName>
        <fullName evidence="9">Glycosyltransferase RgtA/B/C/D-like domain-containing protein</fullName>
    </recommendedName>
</protein>
<keyword evidence="5 8" id="KW-0812">Transmembrane</keyword>
<organism evidence="10 11">
    <name type="scientific">Galactobacter valiniphilus</name>
    <dbReference type="NCBI Taxonomy" id="2676122"/>
    <lineage>
        <taxon>Bacteria</taxon>
        <taxon>Bacillati</taxon>
        <taxon>Actinomycetota</taxon>
        <taxon>Actinomycetes</taxon>
        <taxon>Micrococcales</taxon>
        <taxon>Micrococcaceae</taxon>
        <taxon>Galactobacter</taxon>
    </lineage>
</organism>
<comment type="caution">
    <text evidence="10">The sequence shown here is derived from an EMBL/GenBank/DDBJ whole genome shotgun (WGS) entry which is preliminary data.</text>
</comment>
<evidence type="ECO:0000313" key="10">
    <source>
        <dbReference type="EMBL" id="RII42426.1"/>
    </source>
</evidence>
<evidence type="ECO:0000256" key="6">
    <source>
        <dbReference type="ARBA" id="ARBA00022989"/>
    </source>
</evidence>
<dbReference type="GO" id="GO:0016763">
    <property type="term" value="F:pentosyltransferase activity"/>
    <property type="evidence" value="ECO:0007669"/>
    <property type="project" value="TreeGrafter"/>
</dbReference>
<dbReference type="EMBL" id="QQXK01000012">
    <property type="protein sequence ID" value="RII42426.1"/>
    <property type="molecule type" value="Genomic_DNA"/>
</dbReference>
<gene>
    <name evidence="10" type="ORF">DWB68_07715</name>
</gene>
<dbReference type="InterPro" id="IPR050297">
    <property type="entry name" value="LipidA_mod_glycosyltrf_83"/>
</dbReference>
<dbReference type="GO" id="GO:0009103">
    <property type="term" value="P:lipopolysaccharide biosynthetic process"/>
    <property type="evidence" value="ECO:0007669"/>
    <property type="project" value="UniProtKB-ARBA"/>
</dbReference>
<name>A0A399JJ04_9MICC</name>
<dbReference type="PANTHER" id="PTHR33908:SF11">
    <property type="entry name" value="MEMBRANE PROTEIN"/>
    <property type="match status" value="1"/>
</dbReference>
<dbReference type="Proteomes" id="UP000265419">
    <property type="component" value="Unassembled WGS sequence"/>
</dbReference>
<evidence type="ECO:0000256" key="5">
    <source>
        <dbReference type="ARBA" id="ARBA00022692"/>
    </source>
</evidence>
<feature type="transmembrane region" description="Helical" evidence="8">
    <location>
        <begin position="314"/>
        <end position="331"/>
    </location>
</feature>
<feature type="transmembrane region" description="Helical" evidence="8">
    <location>
        <begin position="183"/>
        <end position="209"/>
    </location>
</feature>
<evidence type="ECO:0000256" key="8">
    <source>
        <dbReference type="SAM" id="Phobius"/>
    </source>
</evidence>
<comment type="subcellular location">
    <subcellularLocation>
        <location evidence="1">Cell membrane</location>
        <topology evidence="1">Multi-pass membrane protein</topology>
    </subcellularLocation>
</comment>
<evidence type="ECO:0000313" key="11">
    <source>
        <dbReference type="Proteomes" id="UP000265419"/>
    </source>
</evidence>
<evidence type="ECO:0000256" key="7">
    <source>
        <dbReference type="ARBA" id="ARBA00023136"/>
    </source>
</evidence>